<gene>
    <name evidence="2" type="ORF">ILUMI_01236</name>
</gene>
<evidence type="ECO:0000313" key="3">
    <source>
        <dbReference type="Proteomes" id="UP000801492"/>
    </source>
</evidence>
<proteinExistence type="predicted"/>
<sequence>MDRGGNVTQAINHGLNRVTSYGKGTGHGYPSPHRSVMSDVESNADVDVSTRDTEASLPLIMELLNTTKGNKLPRCRHCNGARAIYLPKPKKKHQAPAGNWQTIQVPHGRLRYPSLGVILDVDPPNRHSHGRTPTQNGPTVKASNDHQMLPGQPQDLVQDNKRCRTKGPHPRVPSGKLDAVQSNKVIVRCTSGKGRKKLRQESKRERLKRERGFHMKKATWRCKKCVENVKDAAEIIVMNKPDLTHKRSRREREVSDQPTLENLIDKITAIKNENQVDRVKPTYAEVFKHAADGKQASSFIAGISSRNTDSRKTRRNIQDQAIHAVIVKPKEPSLNRDVSKTEEDVKKCIKPEELGNCNSKYKCNEKWRIPDKM</sequence>
<organism evidence="2 3">
    <name type="scientific">Ignelater luminosus</name>
    <name type="common">Cucubano</name>
    <name type="synonym">Pyrophorus luminosus</name>
    <dbReference type="NCBI Taxonomy" id="2038154"/>
    <lineage>
        <taxon>Eukaryota</taxon>
        <taxon>Metazoa</taxon>
        <taxon>Ecdysozoa</taxon>
        <taxon>Arthropoda</taxon>
        <taxon>Hexapoda</taxon>
        <taxon>Insecta</taxon>
        <taxon>Pterygota</taxon>
        <taxon>Neoptera</taxon>
        <taxon>Endopterygota</taxon>
        <taxon>Coleoptera</taxon>
        <taxon>Polyphaga</taxon>
        <taxon>Elateriformia</taxon>
        <taxon>Elateroidea</taxon>
        <taxon>Elateridae</taxon>
        <taxon>Agrypninae</taxon>
        <taxon>Pyrophorini</taxon>
        <taxon>Ignelater</taxon>
    </lineage>
</organism>
<accession>A0A8K0DER1</accession>
<feature type="region of interest" description="Disordered" evidence="1">
    <location>
        <begin position="125"/>
        <end position="152"/>
    </location>
</feature>
<feature type="region of interest" description="Disordered" evidence="1">
    <location>
        <begin position="13"/>
        <end position="36"/>
    </location>
</feature>
<reference evidence="2" key="1">
    <citation type="submission" date="2019-08" db="EMBL/GenBank/DDBJ databases">
        <title>The genome of the North American firefly Photinus pyralis.</title>
        <authorList>
            <consortium name="Photinus pyralis genome working group"/>
            <person name="Fallon T.R."/>
            <person name="Sander Lower S.E."/>
            <person name="Weng J.-K."/>
        </authorList>
    </citation>
    <scope>NUCLEOTIDE SEQUENCE</scope>
    <source>
        <strain evidence="2">TRF0915ILg1</strain>
        <tissue evidence="2">Whole body</tissue>
    </source>
</reference>
<comment type="caution">
    <text evidence="2">The sequence shown here is derived from an EMBL/GenBank/DDBJ whole genome shotgun (WGS) entry which is preliminary data.</text>
</comment>
<evidence type="ECO:0000313" key="2">
    <source>
        <dbReference type="EMBL" id="KAF2904940.1"/>
    </source>
</evidence>
<feature type="compositionally biased region" description="Polar residues" evidence="1">
    <location>
        <begin position="131"/>
        <end position="146"/>
    </location>
</feature>
<evidence type="ECO:0000256" key="1">
    <source>
        <dbReference type="SAM" id="MobiDB-lite"/>
    </source>
</evidence>
<dbReference type="AlphaFoldDB" id="A0A8K0DER1"/>
<name>A0A8K0DER1_IGNLU</name>
<dbReference type="Proteomes" id="UP000801492">
    <property type="component" value="Unassembled WGS sequence"/>
</dbReference>
<keyword evidence="3" id="KW-1185">Reference proteome</keyword>
<protein>
    <submittedName>
        <fullName evidence="2">Uncharacterized protein</fullName>
    </submittedName>
</protein>
<dbReference type="EMBL" id="VTPC01000639">
    <property type="protein sequence ID" value="KAF2904940.1"/>
    <property type="molecule type" value="Genomic_DNA"/>
</dbReference>